<dbReference type="Gene3D" id="3.30.9.10">
    <property type="entry name" value="D-Amino Acid Oxidase, subunit A, domain 2"/>
    <property type="match status" value="1"/>
</dbReference>
<proteinExistence type="predicted"/>
<protein>
    <submittedName>
        <fullName evidence="3">NAD(P)/FAD-dependent oxidoreductase</fullName>
        <ecNumber evidence="3">1.-.-.-</ecNumber>
    </submittedName>
</protein>
<dbReference type="Pfam" id="PF01266">
    <property type="entry name" value="DAO"/>
    <property type="match status" value="1"/>
</dbReference>
<comment type="caution">
    <text evidence="3">The sequence shown here is derived from an EMBL/GenBank/DDBJ whole genome shotgun (WGS) entry which is preliminary data.</text>
</comment>
<name>A0ABW3FSI1_9PSEU</name>
<evidence type="ECO:0000313" key="4">
    <source>
        <dbReference type="Proteomes" id="UP001597018"/>
    </source>
</evidence>
<dbReference type="Gene3D" id="3.50.50.60">
    <property type="entry name" value="FAD/NAD(P)-binding domain"/>
    <property type="match status" value="1"/>
</dbReference>
<feature type="domain" description="FAD dependent oxidoreductase" evidence="2">
    <location>
        <begin position="9"/>
        <end position="353"/>
    </location>
</feature>
<gene>
    <name evidence="3" type="ORF">ACFQ16_10765</name>
</gene>
<dbReference type="SUPFAM" id="SSF51905">
    <property type="entry name" value="FAD/NAD(P)-binding domain"/>
    <property type="match status" value="1"/>
</dbReference>
<dbReference type="RefSeq" id="WP_345600786.1">
    <property type="nucleotide sequence ID" value="NZ_BAABLT010000017.1"/>
</dbReference>
<evidence type="ECO:0000259" key="2">
    <source>
        <dbReference type="Pfam" id="PF01266"/>
    </source>
</evidence>
<dbReference type="GO" id="GO:0016491">
    <property type="term" value="F:oxidoreductase activity"/>
    <property type="evidence" value="ECO:0007669"/>
    <property type="project" value="UniProtKB-KW"/>
</dbReference>
<dbReference type="InterPro" id="IPR006076">
    <property type="entry name" value="FAD-dep_OxRdtase"/>
</dbReference>
<accession>A0ABW3FSI1</accession>
<sequence length="383" mass="40211">MTGLPRRADVVVVGGGVVGVSTAFHLAEAGVDVLLLERDELGSGSTSKAAGGVRAQFSDPVNIELGRRSLRAFEDFARRPGGEIDLKQHGYLFLLSDPADVAAFEDGVRVQNELGVPSTMLTVAEACALSPYVVGDGLLAAAFSPTDGHCTPEAVVQGYAQGARRLGAVLRRHCAVTGIDVRDGRIGAVRTADGEVETSTVVCAAGAWSAEVGAMAGVELPVRPLRRQILVTEPVADLPPRLPFTIDFATSFYFHDEGPALLVGMSDPDEEHGFRLGTDGRWLARLSEAVSRRAPRLADLGVAHRWAGLYEVTPDHNALVGAAGSPAGFHYATGFSGHGFLQGPAVGEVVRDLVLGRPPVVDVSGLDARRFAGAATRPEHNCV</sequence>
<reference evidence="4" key="1">
    <citation type="journal article" date="2019" name="Int. J. Syst. Evol. Microbiol.">
        <title>The Global Catalogue of Microorganisms (GCM) 10K type strain sequencing project: providing services to taxonomists for standard genome sequencing and annotation.</title>
        <authorList>
            <consortium name="The Broad Institute Genomics Platform"/>
            <consortium name="The Broad Institute Genome Sequencing Center for Infectious Disease"/>
            <person name="Wu L."/>
            <person name="Ma J."/>
        </authorList>
    </citation>
    <scope>NUCLEOTIDE SEQUENCE [LARGE SCALE GENOMIC DNA]</scope>
    <source>
        <strain evidence="4">CCUG 56401</strain>
    </source>
</reference>
<dbReference type="Proteomes" id="UP001597018">
    <property type="component" value="Unassembled WGS sequence"/>
</dbReference>
<dbReference type="SUPFAM" id="SSF54373">
    <property type="entry name" value="FAD-linked reductases, C-terminal domain"/>
    <property type="match status" value="1"/>
</dbReference>
<dbReference type="PANTHER" id="PTHR13847:SF287">
    <property type="entry name" value="FAD-DEPENDENT OXIDOREDUCTASE DOMAIN-CONTAINING PROTEIN 1"/>
    <property type="match status" value="1"/>
</dbReference>
<evidence type="ECO:0000256" key="1">
    <source>
        <dbReference type="ARBA" id="ARBA00023002"/>
    </source>
</evidence>
<dbReference type="EC" id="1.-.-.-" evidence="3"/>
<dbReference type="InterPro" id="IPR036188">
    <property type="entry name" value="FAD/NAD-bd_sf"/>
</dbReference>
<keyword evidence="1 3" id="KW-0560">Oxidoreductase</keyword>
<organism evidence="3 4">
    <name type="scientific">Saccharopolyspora rosea</name>
    <dbReference type="NCBI Taxonomy" id="524884"/>
    <lineage>
        <taxon>Bacteria</taxon>
        <taxon>Bacillati</taxon>
        <taxon>Actinomycetota</taxon>
        <taxon>Actinomycetes</taxon>
        <taxon>Pseudonocardiales</taxon>
        <taxon>Pseudonocardiaceae</taxon>
        <taxon>Saccharopolyspora</taxon>
    </lineage>
</organism>
<keyword evidence="4" id="KW-1185">Reference proteome</keyword>
<dbReference type="PANTHER" id="PTHR13847">
    <property type="entry name" value="SARCOSINE DEHYDROGENASE-RELATED"/>
    <property type="match status" value="1"/>
</dbReference>
<dbReference type="EMBL" id="JBHTIW010000006">
    <property type="protein sequence ID" value="MFD0920220.1"/>
    <property type="molecule type" value="Genomic_DNA"/>
</dbReference>
<evidence type="ECO:0000313" key="3">
    <source>
        <dbReference type="EMBL" id="MFD0920220.1"/>
    </source>
</evidence>